<keyword evidence="2" id="KW-1133">Transmembrane helix</keyword>
<feature type="transmembrane region" description="Helical" evidence="2">
    <location>
        <begin position="101"/>
        <end position="122"/>
    </location>
</feature>
<reference evidence="4" key="1">
    <citation type="submission" date="2018-07" db="EMBL/GenBank/DDBJ databases">
        <title>Streptacidiphilus bronchialis DSM 106435 chromosome.</title>
        <authorList>
            <person name="Batra D."/>
            <person name="Gulvik C.A."/>
        </authorList>
    </citation>
    <scope>NUCLEOTIDE SEQUENCE [LARGE SCALE GENOMIC DNA]</scope>
    <source>
        <strain evidence="4">DSM 106435</strain>
    </source>
</reference>
<feature type="transmembrane region" description="Helical" evidence="2">
    <location>
        <begin position="142"/>
        <end position="164"/>
    </location>
</feature>
<protein>
    <recommendedName>
        <fullName evidence="5">Transmembrane protein</fullName>
    </recommendedName>
</protein>
<gene>
    <name evidence="3" type="ORF">C7M71_015820</name>
</gene>
<dbReference type="RefSeq" id="WP_111492625.1">
    <property type="nucleotide sequence ID" value="NZ_CP031264.1"/>
</dbReference>
<dbReference type="AlphaFoldDB" id="A0A345SY71"/>
<dbReference type="Proteomes" id="UP000249340">
    <property type="component" value="Chromosome"/>
</dbReference>
<dbReference type="OrthoDB" id="3868051at2"/>
<organism evidence="3 4">
    <name type="scientific">Peterkaempfera bronchialis</name>
    <dbReference type="NCBI Taxonomy" id="2126346"/>
    <lineage>
        <taxon>Bacteria</taxon>
        <taxon>Bacillati</taxon>
        <taxon>Actinomycetota</taxon>
        <taxon>Actinomycetes</taxon>
        <taxon>Kitasatosporales</taxon>
        <taxon>Streptomycetaceae</taxon>
        <taxon>Peterkaempfera</taxon>
    </lineage>
</organism>
<evidence type="ECO:0008006" key="5">
    <source>
        <dbReference type="Google" id="ProtNLM"/>
    </source>
</evidence>
<sequence>MNTAPHLRPEDRPDFERALDEALRADAVRRALQAPGAGLNAEQLRTRALAAIGVIAAEAAGEYGYYTALHDRVRESAPLQDGRQGSNPGTTGGLSAGAVPVMIVLAPILAWAAALILLLLGYGLRATEPHLEFAHSLVTAGWVSLAVGAVALVGGIIGLLLTALRDGSAPPDGQDPEIYAELATAKDTWKAALRDRGILPFLLAALPAATAAEPTERAVAAAGGGVSLVRRPDLGYTSPGFTSPGPEPTPRRDHGSRPASFSSPDYSGPGYSGPGYSSPDFTSPNYDGPDQPRP</sequence>
<keyword evidence="4" id="KW-1185">Reference proteome</keyword>
<evidence type="ECO:0000256" key="2">
    <source>
        <dbReference type="SAM" id="Phobius"/>
    </source>
</evidence>
<feature type="compositionally biased region" description="Low complexity" evidence="1">
    <location>
        <begin position="260"/>
        <end position="281"/>
    </location>
</feature>
<name>A0A345SY71_9ACTN</name>
<accession>A0A345SY71</accession>
<dbReference type="KEGG" id="stri:C7M71_015820"/>
<feature type="region of interest" description="Disordered" evidence="1">
    <location>
        <begin position="231"/>
        <end position="294"/>
    </location>
</feature>
<evidence type="ECO:0000313" key="3">
    <source>
        <dbReference type="EMBL" id="AXI78676.1"/>
    </source>
</evidence>
<dbReference type="EMBL" id="CP031264">
    <property type="protein sequence ID" value="AXI78676.1"/>
    <property type="molecule type" value="Genomic_DNA"/>
</dbReference>
<evidence type="ECO:0000256" key="1">
    <source>
        <dbReference type="SAM" id="MobiDB-lite"/>
    </source>
</evidence>
<keyword evidence="2" id="KW-0472">Membrane</keyword>
<proteinExistence type="predicted"/>
<keyword evidence="2" id="KW-0812">Transmembrane</keyword>
<evidence type="ECO:0000313" key="4">
    <source>
        <dbReference type="Proteomes" id="UP000249340"/>
    </source>
</evidence>